<evidence type="ECO:0000313" key="3">
    <source>
        <dbReference type="Proteomes" id="UP000770661"/>
    </source>
</evidence>
<reference evidence="2" key="1">
    <citation type="submission" date="2020-07" db="EMBL/GenBank/DDBJ databases">
        <title>The High-quality genome of the commercially important snow crab, Chionoecetes opilio.</title>
        <authorList>
            <person name="Jeong J.-H."/>
            <person name="Ryu S."/>
        </authorList>
    </citation>
    <scope>NUCLEOTIDE SEQUENCE</scope>
    <source>
        <strain evidence="2">MADBK_172401_WGS</strain>
        <tissue evidence="2">Digestive gland</tissue>
    </source>
</reference>
<gene>
    <name evidence="2" type="ORF">GWK47_033998</name>
</gene>
<dbReference type="AlphaFoldDB" id="A0A8J5D0X0"/>
<dbReference type="PANTHER" id="PTHR33395:SF22">
    <property type="entry name" value="REVERSE TRANSCRIPTASE DOMAIN-CONTAINING PROTEIN"/>
    <property type="match status" value="1"/>
</dbReference>
<dbReference type="EMBL" id="JACEEZ010003008">
    <property type="protein sequence ID" value="KAG0727741.1"/>
    <property type="molecule type" value="Genomic_DNA"/>
</dbReference>
<proteinExistence type="predicted"/>
<feature type="region of interest" description="Disordered" evidence="1">
    <location>
        <begin position="218"/>
        <end position="265"/>
    </location>
</feature>
<dbReference type="OrthoDB" id="6378051at2759"/>
<organism evidence="2 3">
    <name type="scientific">Chionoecetes opilio</name>
    <name type="common">Atlantic snow crab</name>
    <name type="synonym">Cancer opilio</name>
    <dbReference type="NCBI Taxonomy" id="41210"/>
    <lineage>
        <taxon>Eukaryota</taxon>
        <taxon>Metazoa</taxon>
        <taxon>Ecdysozoa</taxon>
        <taxon>Arthropoda</taxon>
        <taxon>Crustacea</taxon>
        <taxon>Multicrustacea</taxon>
        <taxon>Malacostraca</taxon>
        <taxon>Eumalacostraca</taxon>
        <taxon>Eucarida</taxon>
        <taxon>Decapoda</taxon>
        <taxon>Pleocyemata</taxon>
        <taxon>Brachyura</taxon>
        <taxon>Eubrachyura</taxon>
        <taxon>Majoidea</taxon>
        <taxon>Majidae</taxon>
        <taxon>Chionoecetes</taxon>
    </lineage>
</organism>
<accession>A0A8J5D0X0</accession>
<evidence type="ECO:0008006" key="4">
    <source>
        <dbReference type="Google" id="ProtNLM"/>
    </source>
</evidence>
<dbReference type="Proteomes" id="UP000770661">
    <property type="component" value="Unassembled WGS sequence"/>
</dbReference>
<keyword evidence="3" id="KW-1185">Reference proteome</keyword>
<evidence type="ECO:0000313" key="2">
    <source>
        <dbReference type="EMBL" id="KAG0727741.1"/>
    </source>
</evidence>
<sequence>MQRVQRVAQQRWQNELKFKLSDRSVGSKSWWTALKEQQGFAPDDHIPPLNKADGSVATRSCEKAEVLTAHFSGKMTVSDPDRLPPAVARLTNATLDSITLTTEEVKRQLQLVDPKKALGPDGVSPHILKHCAAQLAAPVTDIFQYCLSTGRHPSKAAGGLNCVRRVSHLLDARGVTTIYAAQVCSLMEYAPLTWSSCPPSYLGLLDKVQNRAQPLISPKAAPDIQPPPLQPLQHRRDWPACALRTKSSSRAPRTSLHPPGSRGDT</sequence>
<protein>
    <recommendedName>
        <fullName evidence="4">Reverse transcriptase</fullName>
    </recommendedName>
</protein>
<dbReference type="PANTHER" id="PTHR33395">
    <property type="entry name" value="TRANSCRIPTASE, PUTATIVE-RELATED-RELATED"/>
    <property type="match status" value="1"/>
</dbReference>
<comment type="caution">
    <text evidence="2">The sequence shown here is derived from an EMBL/GenBank/DDBJ whole genome shotgun (WGS) entry which is preliminary data.</text>
</comment>
<name>A0A8J5D0X0_CHIOP</name>
<evidence type="ECO:0000256" key="1">
    <source>
        <dbReference type="SAM" id="MobiDB-lite"/>
    </source>
</evidence>